<dbReference type="InterPro" id="IPR003594">
    <property type="entry name" value="HATPase_dom"/>
</dbReference>
<evidence type="ECO:0000313" key="13">
    <source>
        <dbReference type="EMBL" id="AUI68916.1"/>
    </source>
</evidence>
<dbReference type="CDD" id="cd00082">
    <property type="entry name" value="HisKA"/>
    <property type="match status" value="1"/>
</dbReference>
<feature type="modified residue" description="4-aspartylphosphate" evidence="7">
    <location>
        <position position="967"/>
    </location>
</feature>
<feature type="transmembrane region" description="Helical" evidence="8">
    <location>
        <begin position="20"/>
        <end position="44"/>
    </location>
</feature>
<dbReference type="InterPro" id="IPR004358">
    <property type="entry name" value="Sig_transdc_His_kin-like_C"/>
</dbReference>
<dbReference type="RefSeq" id="WP_062154085.1">
    <property type="nucleotide sequence ID" value="NZ_CP012373.2"/>
</dbReference>
<dbReference type="GO" id="GO:0000155">
    <property type="term" value="F:phosphorelay sensor kinase activity"/>
    <property type="evidence" value="ECO:0007669"/>
    <property type="project" value="InterPro"/>
</dbReference>
<evidence type="ECO:0000256" key="4">
    <source>
        <dbReference type="ARBA" id="ARBA00022679"/>
    </source>
</evidence>
<dbReference type="Pfam" id="PF00072">
    <property type="entry name" value="Response_reg"/>
    <property type="match status" value="1"/>
</dbReference>
<dbReference type="InterPro" id="IPR005467">
    <property type="entry name" value="His_kinase_dom"/>
</dbReference>
<evidence type="ECO:0000259" key="11">
    <source>
        <dbReference type="PROSITE" id="PS50112"/>
    </source>
</evidence>
<keyword evidence="6" id="KW-0902">Two-component regulatory system</keyword>
<evidence type="ECO:0000256" key="2">
    <source>
        <dbReference type="ARBA" id="ARBA00012438"/>
    </source>
</evidence>
<dbReference type="Gene3D" id="3.30.450.20">
    <property type="entry name" value="PAS domain"/>
    <property type="match status" value="3"/>
</dbReference>
<dbReference type="GO" id="GO:0009927">
    <property type="term" value="F:histidine phosphotransfer kinase activity"/>
    <property type="evidence" value="ECO:0007669"/>
    <property type="project" value="TreeGrafter"/>
</dbReference>
<dbReference type="CDD" id="cd16922">
    <property type="entry name" value="HATPase_EvgS-ArcB-TorS-like"/>
    <property type="match status" value="1"/>
</dbReference>
<sequence length="1044" mass="118967">MSEIEGKYQKIKYLSLRWKFSIPLIALGLLGIISFTWLFSLFFINKIEMQVLKQTKQTMQIISYATERVFINTEQLQGFISLIANDDDIQDVLILSGEPLRVIATTNRQFIHKPLDAVFHDTLLYTHLVDAIKDNRPYYDQINQQELRFIMPLRFYEDFQSAEPISSNSAMLLIVNTSDIYTVQSETLWHIFSFSLGFVVLIGTAIYLLLNRLVLHPAKIIRDAISRQTNNNKIILMPRLAMDEIGLIAQTFNTMLLEQERNQNEIRKLALVVERTNNAVIITDAQQRIEWVNQGFTRMTGYRLHEVIGRVPGHFLQGVETDPNTVQYMRQKLAEGNAFQVELVNYSKIGRRYEVAIETQPVCDEQGRIVQFMAIESDITARKAAELEIRQTKDFLNTIVSHLPLALFAKEPENLRFILWNKYCEQLFGLNEADVLGKTDYDFFPVKEASLYQTYDRQVLNNGSLVDIPEEIIHSKTLGERIAHTRKVAVLGQDKKVVMLLVILEDITEQKNAAQALQASEERFRTLVEASSDWVWETNTHFINVYSSPKVADLLGYTPEEIQGRSLYSFMSSKETEQAIQTINPYLQTQKPFRFVQNQWLHKDGHLVILEMNGVPMLDTQGKYIGYRGIGRDVTARYEMEMAVRQQAQELSLLNQELLRASRLKDEFLANMSHELRTPLNSILALIEILQEQVYGVVNAQQQKYLSNIDTSGRHLLALINDILDLSKIAAGKMELEIQSTILEGVCQASMNFIREQALRKKIRVTTHYDHNVNKIEADERRLKQILINLLTNAVKFTPEKGEIGLEYKGIPDKKTLEIHIWDTGIGIDKNELSNLFKPFTQLNTTQHEGTGLGLALVRRLTALHGGDVQVNSEMGKGSRFIITLPWRPNDIDNTAPTTAPTAETATIELHKPDDNPLILIVDDNDANILSISDYLTLKGYRTTIAHNGIEAIESANKLHPDLILMDIQMPVMNGLDAITHLRADKTFKTVPIIAVTALAMSGDRERCLNVGANEYLAKPIGLRHLVSVIERLRQQVLDNSIIS</sequence>
<feature type="domain" description="Histidine kinase" evidence="9">
    <location>
        <begin position="671"/>
        <end position="889"/>
    </location>
</feature>
<dbReference type="NCBIfam" id="TIGR00229">
    <property type="entry name" value="sensory_box"/>
    <property type="match status" value="3"/>
</dbReference>
<dbReference type="Pfam" id="PF08448">
    <property type="entry name" value="PAS_4"/>
    <property type="match status" value="1"/>
</dbReference>
<dbReference type="InterPro" id="IPR013656">
    <property type="entry name" value="PAS_4"/>
</dbReference>
<dbReference type="PANTHER" id="PTHR43047:SF63">
    <property type="entry name" value="HISTIDINE KINASE"/>
    <property type="match status" value="1"/>
</dbReference>
<dbReference type="InterPro" id="IPR001610">
    <property type="entry name" value="PAC"/>
</dbReference>
<name>A0A2N9YEQ3_9GAMM</name>
<dbReference type="PROSITE" id="PS50113">
    <property type="entry name" value="PAC"/>
    <property type="match status" value="2"/>
</dbReference>
<dbReference type="EMBL" id="CP018889">
    <property type="protein sequence ID" value="AUI68916.1"/>
    <property type="molecule type" value="Genomic_DNA"/>
</dbReference>
<comment type="catalytic activity">
    <reaction evidence="1">
        <text>ATP + protein L-histidine = ADP + protein N-phospho-L-histidine.</text>
        <dbReference type="EC" id="2.7.13.3"/>
    </reaction>
</comment>
<dbReference type="InterPro" id="IPR035965">
    <property type="entry name" value="PAS-like_dom_sf"/>
</dbReference>
<feature type="domain" description="PAC" evidence="12">
    <location>
        <begin position="337"/>
        <end position="391"/>
    </location>
</feature>
<evidence type="ECO:0000256" key="6">
    <source>
        <dbReference type="ARBA" id="ARBA00023012"/>
    </source>
</evidence>
<feature type="domain" description="PAC" evidence="12">
    <location>
        <begin position="589"/>
        <end position="646"/>
    </location>
</feature>
<evidence type="ECO:0000256" key="8">
    <source>
        <dbReference type="SAM" id="Phobius"/>
    </source>
</evidence>
<dbReference type="FunFam" id="3.30.565.10:FF:000010">
    <property type="entry name" value="Sensor histidine kinase RcsC"/>
    <property type="match status" value="1"/>
</dbReference>
<evidence type="ECO:0000313" key="14">
    <source>
        <dbReference type="Proteomes" id="UP000234271"/>
    </source>
</evidence>
<feature type="domain" description="PAS" evidence="11">
    <location>
        <begin position="520"/>
        <end position="590"/>
    </location>
</feature>
<feature type="domain" description="PAS" evidence="11">
    <location>
        <begin position="265"/>
        <end position="310"/>
    </location>
</feature>
<dbReference type="InterPro" id="IPR003661">
    <property type="entry name" value="HisK_dim/P_dom"/>
</dbReference>
<keyword evidence="4" id="KW-0808">Transferase</keyword>
<dbReference type="InterPro" id="IPR000700">
    <property type="entry name" value="PAS-assoc_C"/>
</dbReference>
<keyword evidence="5" id="KW-0418">Kinase</keyword>
<evidence type="ECO:0000259" key="9">
    <source>
        <dbReference type="PROSITE" id="PS50109"/>
    </source>
</evidence>
<evidence type="ECO:0000259" key="12">
    <source>
        <dbReference type="PROSITE" id="PS50113"/>
    </source>
</evidence>
<dbReference type="InterPro" id="IPR001789">
    <property type="entry name" value="Sig_transdc_resp-reg_receiver"/>
</dbReference>
<dbReference type="Proteomes" id="UP000234271">
    <property type="component" value="Chromosome"/>
</dbReference>
<dbReference type="SUPFAM" id="SSF55785">
    <property type="entry name" value="PYP-like sensor domain (PAS domain)"/>
    <property type="match status" value="3"/>
</dbReference>
<dbReference type="InterPro" id="IPR011006">
    <property type="entry name" value="CheY-like_superfamily"/>
</dbReference>
<feature type="domain" description="Response regulatory" evidence="10">
    <location>
        <begin position="918"/>
        <end position="1034"/>
    </location>
</feature>
<gene>
    <name evidence="13" type="ORF">BLE401_09500</name>
</gene>
<dbReference type="GO" id="GO:0005886">
    <property type="term" value="C:plasma membrane"/>
    <property type="evidence" value="ECO:0007669"/>
    <property type="project" value="TreeGrafter"/>
</dbReference>
<feature type="domain" description="PAS" evidence="11">
    <location>
        <begin position="392"/>
        <end position="463"/>
    </location>
</feature>
<dbReference type="InterPro" id="IPR036890">
    <property type="entry name" value="HATPase_C_sf"/>
</dbReference>
<evidence type="ECO:0000256" key="1">
    <source>
        <dbReference type="ARBA" id="ARBA00000085"/>
    </source>
</evidence>
<dbReference type="PROSITE" id="PS50112">
    <property type="entry name" value="PAS"/>
    <property type="match status" value="3"/>
</dbReference>
<accession>A0A2N9YEQ3</accession>
<dbReference type="InterPro" id="IPR000014">
    <property type="entry name" value="PAS"/>
</dbReference>
<dbReference type="SMART" id="SM00388">
    <property type="entry name" value="HisKA"/>
    <property type="match status" value="1"/>
</dbReference>
<keyword evidence="8" id="KW-1133">Transmembrane helix</keyword>
<dbReference type="PRINTS" id="PR00344">
    <property type="entry name" value="BCTRLSENSOR"/>
</dbReference>
<dbReference type="PROSITE" id="PS50110">
    <property type="entry name" value="RESPONSE_REGULATORY"/>
    <property type="match status" value="1"/>
</dbReference>
<evidence type="ECO:0000259" key="10">
    <source>
        <dbReference type="PROSITE" id="PS50110"/>
    </source>
</evidence>
<dbReference type="InterPro" id="IPR036097">
    <property type="entry name" value="HisK_dim/P_sf"/>
</dbReference>
<dbReference type="Pfam" id="PF13426">
    <property type="entry name" value="PAS_9"/>
    <property type="match status" value="2"/>
</dbReference>
<keyword evidence="8" id="KW-0812">Transmembrane</keyword>
<dbReference type="OrthoDB" id="5555106at2"/>
<dbReference type="SMART" id="SM00091">
    <property type="entry name" value="PAS"/>
    <property type="match status" value="3"/>
</dbReference>
<keyword evidence="8" id="KW-0472">Membrane</keyword>
<dbReference type="Pfam" id="PF02518">
    <property type="entry name" value="HATPase_c"/>
    <property type="match status" value="1"/>
</dbReference>
<dbReference type="Gene3D" id="3.40.50.2300">
    <property type="match status" value="1"/>
</dbReference>
<dbReference type="Gene3D" id="3.30.565.10">
    <property type="entry name" value="Histidine kinase-like ATPase, C-terminal domain"/>
    <property type="match status" value="1"/>
</dbReference>
<keyword evidence="3 7" id="KW-0597">Phosphoprotein</keyword>
<dbReference type="Gene3D" id="1.10.287.130">
    <property type="match status" value="1"/>
</dbReference>
<dbReference type="SUPFAM" id="SSF47384">
    <property type="entry name" value="Homodimeric domain of signal transducing histidine kinase"/>
    <property type="match status" value="1"/>
</dbReference>
<dbReference type="FunFam" id="1.10.287.130:FF:000145">
    <property type="entry name" value="Sensory transduction histidine kinase"/>
    <property type="match status" value="1"/>
</dbReference>
<proteinExistence type="predicted"/>
<organism evidence="13 14">
    <name type="scientific">Beggiatoa leptomitoformis</name>
    <dbReference type="NCBI Taxonomy" id="288004"/>
    <lineage>
        <taxon>Bacteria</taxon>
        <taxon>Pseudomonadati</taxon>
        <taxon>Pseudomonadota</taxon>
        <taxon>Gammaproteobacteria</taxon>
        <taxon>Thiotrichales</taxon>
        <taxon>Thiotrichaceae</taxon>
        <taxon>Beggiatoa</taxon>
    </lineage>
</organism>
<protein>
    <recommendedName>
        <fullName evidence="2">histidine kinase</fullName>
        <ecNumber evidence="2">2.7.13.3</ecNumber>
    </recommendedName>
</protein>
<dbReference type="SUPFAM" id="SSF52172">
    <property type="entry name" value="CheY-like"/>
    <property type="match status" value="1"/>
</dbReference>
<dbReference type="CDD" id="cd00130">
    <property type="entry name" value="PAS"/>
    <property type="match status" value="3"/>
</dbReference>
<dbReference type="SMART" id="SM00387">
    <property type="entry name" value="HATPase_c"/>
    <property type="match status" value="1"/>
</dbReference>
<feature type="transmembrane region" description="Helical" evidence="8">
    <location>
        <begin position="188"/>
        <end position="210"/>
    </location>
</feature>
<dbReference type="SUPFAM" id="SSF55874">
    <property type="entry name" value="ATPase domain of HSP90 chaperone/DNA topoisomerase II/histidine kinase"/>
    <property type="match status" value="1"/>
</dbReference>
<evidence type="ECO:0000256" key="7">
    <source>
        <dbReference type="PROSITE-ProRule" id="PRU00169"/>
    </source>
</evidence>
<reference evidence="14" key="1">
    <citation type="submission" date="2016-12" db="EMBL/GenBank/DDBJ databases">
        <title>Complete Genome Sequence of Beggiatoa leptomitiformis D-401.</title>
        <authorList>
            <person name="Fomenkov A."/>
            <person name="Vincze T."/>
            <person name="Grabovich M."/>
            <person name="Anton B.P."/>
            <person name="Dubinina G."/>
            <person name="Orlova M."/>
            <person name="Belousova E."/>
            <person name="Roberts R.J."/>
        </authorList>
    </citation>
    <scope>NUCLEOTIDE SEQUENCE [LARGE SCALE GENOMIC DNA]</scope>
    <source>
        <strain evidence="14">D-401</strain>
    </source>
</reference>
<dbReference type="SMART" id="SM00448">
    <property type="entry name" value="REC"/>
    <property type="match status" value="1"/>
</dbReference>
<dbReference type="Gene3D" id="6.10.340.10">
    <property type="match status" value="1"/>
</dbReference>
<evidence type="ECO:0000256" key="3">
    <source>
        <dbReference type="ARBA" id="ARBA00022553"/>
    </source>
</evidence>
<dbReference type="PROSITE" id="PS50109">
    <property type="entry name" value="HIS_KIN"/>
    <property type="match status" value="1"/>
</dbReference>
<dbReference type="PANTHER" id="PTHR43047">
    <property type="entry name" value="TWO-COMPONENT HISTIDINE PROTEIN KINASE"/>
    <property type="match status" value="1"/>
</dbReference>
<keyword evidence="14" id="KW-1185">Reference proteome</keyword>
<dbReference type="AlphaFoldDB" id="A0A2N9YEQ3"/>
<evidence type="ECO:0000256" key="5">
    <source>
        <dbReference type="ARBA" id="ARBA00022777"/>
    </source>
</evidence>
<dbReference type="Pfam" id="PF00512">
    <property type="entry name" value="HisKA"/>
    <property type="match status" value="1"/>
</dbReference>
<dbReference type="SMART" id="SM00086">
    <property type="entry name" value="PAC"/>
    <property type="match status" value="3"/>
</dbReference>
<dbReference type="EC" id="2.7.13.3" evidence="2"/>